<dbReference type="SUPFAM" id="SSF51338">
    <property type="entry name" value="Composite domain of metallo-dependent hydrolases"/>
    <property type="match status" value="1"/>
</dbReference>
<dbReference type="NCBIfam" id="TIGR01178">
    <property type="entry name" value="ade"/>
    <property type="match status" value="1"/>
</dbReference>
<evidence type="ECO:0000256" key="1">
    <source>
        <dbReference type="ARBA" id="ARBA00006773"/>
    </source>
</evidence>
<evidence type="ECO:0000259" key="7">
    <source>
        <dbReference type="Pfam" id="PF01979"/>
    </source>
</evidence>
<dbReference type="GO" id="GO:0006146">
    <property type="term" value="P:adenine catabolic process"/>
    <property type="evidence" value="ECO:0007669"/>
    <property type="project" value="InterPro"/>
</dbReference>
<reference evidence="9 10" key="1">
    <citation type="submission" date="2020-04" db="EMBL/GenBank/DDBJ databases">
        <authorList>
            <person name="Zheng R.K."/>
            <person name="Sun C.M."/>
        </authorList>
    </citation>
    <scope>NUCLEOTIDE SEQUENCE [LARGE SCALE GENOMIC DNA]</scope>
    <source>
        <strain evidence="10">zrk29</strain>
    </source>
</reference>
<protein>
    <recommendedName>
        <fullName evidence="2 6">Adenine deaminase</fullName>
        <shortName evidence="6">Adenase</shortName>
        <shortName evidence="6">Adenine aminase</shortName>
        <ecNumber evidence="2 6">3.5.4.2</ecNumber>
    </recommendedName>
</protein>
<dbReference type="SUPFAM" id="SSF51556">
    <property type="entry name" value="Metallo-dependent hydrolases"/>
    <property type="match status" value="1"/>
</dbReference>
<feature type="domain" description="Amidohydrolase-related" evidence="7">
    <location>
        <begin position="69"/>
        <end position="350"/>
    </location>
</feature>
<dbReference type="CDD" id="cd01295">
    <property type="entry name" value="AdeC"/>
    <property type="match status" value="1"/>
</dbReference>
<name>A0A7L6N6R9_9MOLU</name>
<evidence type="ECO:0000256" key="5">
    <source>
        <dbReference type="ARBA" id="ARBA00047720"/>
    </source>
</evidence>
<evidence type="ECO:0000256" key="2">
    <source>
        <dbReference type="ARBA" id="ARBA00012782"/>
    </source>
</evidence>
<dbReference type="PANTHER" id="PTHR11113">
    <property type="entry name" value="N-ACETYLGLUCOSAMINE-6-PHOSPHATE DEACETYLASE"/>
    <property type="match status" value="1"/>
</dbReference>
<organism evidence="9 10">
    <name type="scientific">Hujiaoplasma nucleasis</name>
    <dbReference type="NCBI Taxonomy" id="2725268"/>
    <lineage>
        <taxon>Bacteria</taxon>
        <taxon>Bacillati</taxon>
        <taxon>Mycoplasmatota</taxon>
        <taxon>Mollicutes</taxon>
        <taxon>Candidatus Izemoplasmatales</taxon>
        <taxon>Hujiaoplasmataceae</taxon>
        <taxon>Hujiaoplasma</taxon>
    </lineage>
</organism>
<dbReference type="Proteomes" id="UP000512167">
    <property type="component" value="Chromosome"/>
</dbReference>
<evidence type="ECO:0000256" key="3">
    <source>
        <dbReference type="ARBA" id="ARBA00022801"/>
    </source>
</evidence>
<dbReference type="Gene3D" id="2.30.40.10">
    <property type="entry name" value="Urease, subunit C, domain 1"/>
    <property type="match status" value="1"/>
</dbReference>
<dbReference type="GO" id="GO:0000034">
    <property type="term" value="F:adenine deaminase activity"/>
    <property type="evidence" value="ECO:0007669"/>
    <property type="project" value="UniProtKB-UniRule"/>
</dbReference>
<evidence type="ECO:0000313" key="10">
    <source>
        <dbReference type="Proteomes" id="UP000512167"/>
    </source>
</evidence>
<dbReference type="InterPro" id="IPR032466">
    <property type="entry name" value="Metal_Hydrolase"/>
</dbReference>
<dbReference type="EC" id="3.5.4.2" evidence="2 6"/>
<evidence type="ECO:0000256" key="4">
    <source>
        <dbReference type="ARBA" id="ARBA00023211"/>
    </source>
</evidence>
<comment type="catalytic activity">
    <reaction evidence="5 6">
        <text>adenine + H2O + H(+) = hypoxanthine + NH4(+)</text>
        <dbReference type="Rhea" id="RHEA:23688"/>
        <dbReference type="ChEBI" id="CHEBI:15377"/>
        <dbReference type="ChEBI" id="CHEBI:15378"/>
        <dbReference type="ChEBI" id="CHEBI:16708"/>
        <dbReference type="ChEBI" id="CHEBI:17368"/>
        <dbReference type="ChEBI" id="CHEBI:28938"/>
        <dbReference type="EC" id="3.5.4.2"/>
    </reaction>
</comment>
<dbReference type="Gene3D" id="3.20.20.140">
    <property type="entry name" value="Metal-dependent hydrolases"/>
    <property type="match status" value="1"/>
</dbReference>
<accession>A0A7L6N6R9</accession>
<dbReference type="AlphaFoldDB" id="A0A7L6N6R9"/>
<keyword evidence="10" id="KW-1185">Reference proteome</keyword>
<feature type="domain" description="Adenine deaminase C-terminal" evidence="8">
    <location>
        <begin position="400"/>
        <end position="569"/>
    </location>
</feature>
<gene>
    <name evidence="6 9" type="primary">ade</name>
    <name evidence="9" type="ORF">HF295_00980</name>
</gene>
<comment type="similarity">
    <text evidence="1 6">Belongs to the metallo-dependent hydrolases superfamily. Adenine deaminase family.</text>
</comment>
<evidence type="ECO:0000259" key="8">
    <source>
        <dbReference type="Pfam" id="PF13382"/>
    </source>
</evidence>
<dbReference type="InterPro" id="IPR011059">
    <property type="entry name" value="Metal-dep_hydrolase_composite"/>
</dbReference>
<keyword evidence="4 6" id="KW-0464">Manganese</keyword>
<dbReference type="InterPro" id="IPR006680">
    <property type="entry name" value="Amidohydro-rel"/>
</dbReference>
<dbReference type="InterPro" id="IPR026912">
    <property type="entry name" value="Adenine_deam_C"/>
</dbReference>
<sequence>MVRRLVLNKKKLIQISRGLVLAELVLKNAKIVNVFTKSIEANDIAISDGIIVGIGSYEGENEIDLKGQYVAPGFIDGHVHIESSMLTPNNYALATIPRGTTSIIADCHEIANVAGKEGIDFMIESAKSTVQDVFMMIPSCVPSTSFETSGAILKARDIKKYTENPSVYGLGEMMDYQGVLEGDKDVLNKLEDYSQLTIDGHAPGLSGKDLNAYILSGVETDHECVEASELIEKVQRGMYVHLREGSQTKNLVDLLSGVSSAYYDRILLCSDDLHPSDILNVGHIDQNVRLAIKHGLDPIVAISMASINIARCYHLNHYGAIAPGYYADLVVFKNIKKIDINMVYKKGKLVAKDKQALFESRKIDPSKLLESVNINLNKINLDLTLKNQLVYIIGLVKNNITTKKIKASIILEKGLFLSKNNPGLLKLAVIERHHSSNNIGFGIVKDYGLSNGALALTIAHDSHNLICIGDNDIDMYKAIEKIKSIGGGIVLASEGHIIDFLPLEVGGLMSLNDGQYVQKKLLNLENEIRKLGVTNDIEDPFLQLAFLSLAVVPEIKVTDKGLFDVEKFQLIKLEVGEDS</sequence>
<evidence type="ECO:0000313" key="9">
    <source>
        <dbReference type="EMBL" id="QLY40938.1"/>
    </source>
</evidence>
<comment type="cofactor">
    <cofactor evidence="6">
        <name>Mn(2+)</name>
        <dbReference type="ChEBI" id="CHEBI:29035"/>
    </cofactor>
</comment>
<dbReference type="HAMAP" id="MF_01518">
    <property type="entry name" value="Adenine_deamin"/>
    <property type="match status" value="1"/>
</dbReference>
<dbReference type="PANTHER" id="PTHR11113:SF2">
    <property type="entry name" value="ADENINE DEAMINASE"/>
    <property type="match status" value="1"/>
</dbReference>
<dbReference type="Pfam" id="PF01979">
    <property type="entry name" value="Amidohydro_1"/>
    <property type="match status" value="1"/>
</dbReference>
<proteinExistence type="inferred from homology"/>
<dbReference type="InterPro" id="IPR006679">
    <property type="entry name" value="Adenine_deam"/>
</dbReference>
<keyword evidence="3 6" id="KW-0378">Hydrolase</keyword>
<dbReference type="KEGG" id="tbk:HF295_00980"/>
<dbReference type="Pfam" id="PF13382">
    <property type="entry name" value="Adenine_deam_C"/>
    <property type="match status" value="1"/>
</dbReference>
<dbReference type="EMBL" id="CP051151">
    <property type="protein sequence ID" value="QLY40938.1"/>
    <property type="molecule type" value="Genomic_DNA"/>
</dbReference>
<evidence type="ECO:0000256" key="6">
    <source>
        <dbReference type="HAMAP-Rule" id="MF_01518"/>
    </source>
</evidence>